<reference evidence="4 5" key="1">
    <citation type="submission" date="2017-02" db="EMBL/GenBank/DDBJ databases">
        <authorList>
            <person name="Peterson S.W."/>
        </authorList>
    </citation>
    <scope>NUCLEOTIDE SEQUENCE [LARGE SCALE GENOMIC DNA]</scope>
    <source>
        <strain evidence="4 5">DSM 21749</strain>
    </source>
</reference>
<gene>
    <name evidence="4" type="ORF">SAMN02745674_01155</name>
</gene>
<dbReference type="InterPro" id="IPR027417">
    <property type="entry name" value="P-loop_NTPase"/>
</dbReference>
<dbReference type="OrthoDB" id="9075305at2"/>
<protein>
    <submittedName>
        <fullName evidence="4">Sulfotransferase domain-containing protein</fullName>
    </submittedName>
</protein>
<dbReference type="Pfam" id="PF00685">
    <property type="entry name" value="Sulfotransfer_1"/>
    <property type="match status" value="1"/>
</dbReference>
<dbReference type="PANTHER" id="PTHR10605:SF56">
    <property type="entry name" value="BIFUNCTIONAL HEPARAN SULFATE N-DEACETYLASE_N-SULFOTRANSFERASE"/>
    <property type="match status" value="1"/>
</dbReference>
<keyword evidence="1 4" id="KW-0808">Transferase</keyword>
<dbReference type="GO" id="GO:0008146">
    <property type="term" value="F:sulfotransferase activity"/>
    <property type="evidence" value="ECO:0007669"/>
    <property type="project" value="InterPro"/>
</dbReference>
<evidence type="ECO:0000256" key="1">
    <source>
        <dbReference type="ARBA" id="ARBA00022679"/>
    </source>
</evidence>
<dbReference type="AlphaFoldDB" id="A0A1T4PER8"/>
<dbReference type="Gene3D" id="3.40.50.300">
    <property type="entry name" value="P-loop containing nucleotide triphosphate hydrolases"/>
    <property type="match status" value="1"/>
</dbReference>
<evidence type="ECO:0000256" key="2">
    <source>
        <dbReference type="ARBA" id="ARBA00023180"/>
    </source>
</evidence>
<name>A0A1T4PER8_9GAMM</name>
<sequence>MSPRVGFVIGGVQKGGTTALAEFLSAHPDLVLPAVKEAHVFDDPRFDDRWDAVELDRRYARHFPEGRRAAALYGDATPIYMLHPTLIARIARYNPAMKWVLILRHPVERAVSHYRMERARGTDRWPFWAAVLLERWRLRGERRLDLSPGSPLRRFSYRLRGDYAAQLDMIHAYFPPAQVLIIKNRALADYPEETLRSVHGFLGVEQNAEARFDRVFQGDYPRLKPGGARWRLMCWLMRRELECARKRYGITWP</sequence>
<feature type="domain" description="Sulfotransferase" evidence="3">
    <location>
        <begin position="8"/>
        <end position="208"/>
    </location>
</feature>
<dbReference type="InterPro" id="IPR000863">
    <property type="entry name" value="Sulfotransferase_dom"/>
</dbReference>
<evidence type="ECO:0000313" key="4">
    <source>
        <dbReference type="EMBL" id="SJZ89979.1"/>
    </source>
</evidence>
<dbReference type="PANTHER" id="PTHR10605">
    <property type="entry name" value="HEPARAN SULFATE SULFOTRANSFERASE"/>
    <property type="match status" value="1"/>
</dbReference>
<evidence type="ECO:0000259" key="3">
    <source>
        <dbReference type="Pfam" id="PF00685"/>
    </source>
</evidence>
<organism evidence="4 5">
    <name type="scientific">Lysobacter spongiicola DSM 21749</name>
    <dbReference type="NCBI Taxonomy" id="1122188"/>
    <lineage>
        <taxon>Bacteria</taxon>
        <taxon>Pseudomonadati</taxon>
        <taxon>Pseudomonadota</taxon>
        <taxon>Gammaproteobacteria</taxon>
        <taxon>Lysobacterales</taxon>
        <taxon>Lysobacteraceae</taxon>
        <taxon>Novilysobacter</taxon>
    </lineage>
</organism>
<dbReference type="SUPFAM" id="SSF52540">
    <property type="entry name" value="P-loop containing nucleoside triphosphate hydrolases"/>
    <property type="match status" value="1"/>
</dbReference>
<keyword evidence="2" id="KW-0325">Glycoprotein</keyword>
<dbReference type="RefSeq" id="WP_159447344.1">
    <property type="nucleotide sequence ID" value="NZ_FUXP01000003.1"/>
</dbReference>
<keyword evidence="5" id="KW-1185">Reference proteome</keyword>
<proteinExistence type="predicted"/>
<dbReference type="Proteomes" id="UP000190061">
    <property type="component" value="Unassembled WGS sequence"/>
</dbReference>
<dbReference type="InterPro" id="IPR037359">
    <property type="entry name" value="NST/OST"/>
</dbReference>
<evidence type="ECO:0000313" key="5">
    <source>
        <dbReference type="Proteomes" id="UP000190061"/>
    </source>
</evidence>
<accession>A0A1T4PER8</accession>
<dbReference type="EMBL" id="FUXP01000003">
    <property type="protein sequence ID" value="SJZ89979.1"/>
    <property type="molecule type" value="Genomic_DNA"/>
</dbReference>
<dbReference type="STRING" id="1122188.SAMN02745674_01155"/>